<evidence type="ECO:0000259" key="1">
    <source>
        <dbReference type="Pfam" id="PF08818"/>
    </source>
</evidence>
<proteinExistence type="predicted"/>
<accession>A0A099I0D0</accession>
<comment type="caution">
    <text evidence="2">The sequence shown here is derived from an EMBL/GenBank/DDBJ whole genome shotgun (WGS) entry which is preliminary data.</text>
</comment>
<reference evidence="2 3" key="1">
    <citation type="submission" date="2014-08" db="EMBL/GenBank/DDBJ databases">
        <title>Clostridium innocuum, an unnegligible vancomycin-resistant pathogen causing extra-intestinal infections.</title>
        <authorList>
            <person name="Feng Y."/>
            <person name="Chiu C.-H."/>
        </authorList>
    </citation>
    <scope>NUCLEOTIDE SEQUENCE [LARGE SCALE GENOMIC DNA]</scope>
    <source>
        <strain evidence="2 3">AN88</strain>
    </source>
</reference>
<feature type="domain" description="YdhG-like" evidence="1">
    <location>
        <begin position="21"/>
        <end position="108"/>
    </location>
</feature>
<dbReference type="InterPro" id="IPR014922">
    <property type="entry name" value="YdhG-like"/>
</dbReference>
<dbReference type="Pfam" id="PF08818">
    <property type="entry name" value="DUF1801"/>
    <property type="match status" value="1"/>
</dbReference>
<protein>
    <recommendedName>
        <fullName evidence="1">YdhG-like domain-containing protein</fullName>
    </recommendedName>
</protein>
<name>A0A099I0D0_CLOIN</name>
<evidence type="ECO:0000313" key="2">
    <source>
        <dbReference type="EMBL" id="KGJ51394.1"/>
    </source>
</evidence>
<dbReference type="Gene3D" id="3.90.1150.200">
    <property type="match status" value="1"/>
</dbReference>
<evidence type="ECO:0000313" key="3">
    <source>
        <dbReference type="Proteomes" id="UP000030008"/>
    </source>
</evidence>
<dbReference type="AlphaFoldDB" id="A0A099I0D0"/>
<dbReference type="EMBL" id="JQIF01000113">
    <property type="protein sequence ID" value="KGJ51394.1"/>
    <property type="molecule type" value="Genomic_DNA"/>
</dbReference>
<dbReference type="SUPFAM" id="SSF159888">
    <property type="entry name" value="YdhG-like"/>
    <property type="match status" value="1"/>
</dbReference>
<sequence length="119" mass="13890">MVKATYRTIQDYVQGCDEEYRARIQDILSICRELVPDAEEKISWGLPTFLYHGYLVQVGQCKGYIGFYPGNDAIREFQEELASYKCTKTAVHLPLHEKLPLALIRRLLIFCKEYNETHD</sequence>
<gene>
    <name evidence="2" type="ORF">CIAN88_20720</name>
</gene>
<dbReference type="RefSeq" id="WP_044907913.1">
    <property type="nucleotide sequence ID" value="NZ_JQIF01000113.1"/>
</dbReference>
<dbReference type="Proteomes" id="UP000030008">
    <property type="component" value="Unassembled WGS sequence"/>
</dbReference>
<organism evidence="2 3">
    <name type="scientific">Clostridium innocuum</name>
    <dbReference type="NCBI Taxonomy" id="1522"/>
    <lineage>
        <taxon>Bacteria</taxon>
        <taxon>Bacillati</taxon>
        <taxon>Bacillota</taxon>
        <taxon>Clostridia</taxon>
        <taxon>Eubacteriales</taxon>
        <taxon>Clostridiaceae</taxon>
        <taxon>Clostridium</taxon>
    </lineage>
</organism>